<dbReference type="Proteomes" id="UP000576368">
    <property type="component" value="Unassembled WGS sequence"/>
</dbReference>
<gene>
    <name evidence="4" type="ORF">F1644_14060</name>
    <name evidence="3" type="ORF">GGR15_001214</name>
</gene>
<keyword evidence="6" id="KW-1185">Reference proteome</keyword>
<dbReference type="InterPro" id="IPR018873">
    <property type="entry name" value="KilA-N_DNA-bd_domain"/>
</dbReference>
<dbReference type="Proteomes" id="UP001302374">
    <property type="component" value="Chromosome"/>
</dbReference>
<dbReference type="RefSeq" id="WP_118303266.1">
    <property type="nucleotide sequence ID" value="NZ_BMPA01000004.1"/>
</dbReference>
<dbReference type="AlphaFoldDB" id="A0A7X5YAI0"/>
<accession>A0A7X5YAI0</accession>
<dbReference type="EMBL" id="CP043839">
    <property type="protein sequence ID" value="WOF13317.1"/>
    <property type="molecule type" value="Genomic_DNA"/>
</dbReference>
<evidence type="ECO:0000313" key="5">
    <source>
        <dbReference type="Proteomes" id="UP000576368"/>
    </source>
</evidence>
<dbReference type="GeneID" id="86892437"/>
<reference evidence="3 5" key="2">
    <citation type="submission" date="2020-03" db="EMBL/GenBank/DDBJ databases">
        <title>Genomic Encyclopedia of Type Strains, Phase IV (KMG-IV): sequencing the most valuable type-strain genomes for metagenomic binning, comparative biology and taxonomic classification.</title>
        <authorList>
            <person name="Goeker M."/>
        </authorList>
    </citation>
    <scope>NUCLEOTIDE SEQUENCE [LARGE SCALE GENOMIC DNA]</scope>
    <source>
        <strain evidence="3 5">DSM 105722</strain>
    </source>
</reference>
<organism evidence="3 5">
    <name type="scientific">Butyricimonas paravirosa</name>
    <dbReference type="NCBI Taxonomy" id="1472417"/>
    <lineage>
        <taxon>Bacteria</taxon>
        <taxon>Pseudomonadati</taxon>
        <taxon>Bacteroidota</taxon>
        <taxon>Bacteroidia</taxon>
        <taxon>Bacteroidales</taxon>
        <taxon>Odoribacteraceae</taxon>
        <taxon>Butyricimonas</taxon>
    </lineage>
</organism>
<protein>
    <submittedName>
        <fullName evidence="4">ORF6N domain-containing protein</fullName>
    </submittedName>
</protein>
<name>A0A7X5YAI0_9BACT</name>
<evidence type="ECO:0000256" key="1">
    <source>
        <dbReference type="SAM" id="Coils"/>
    </source>
</evidence>
<dbReference type="Pfam" id="PF10543">
    <property type="entry name" value="ORF6N"/>
    <property type="match status" value="1"/>
</dbReference>
<evidence type="ECO:0000259" key="2">
    <source>
        <dbReference type="Pfam" id="PF10543"/>
    </source>
</evidence>
<evidence type="ECO:0000313" key="6">
    <source>
        <dbReference type="Proteomes" id="UP001302374"/>
    </source>
</evidence>
<reference evidence="4 6" key="1">
    <citation type="submission" date="2019-09" db="EMBL/GenBank/DDBJ databases">
        <title>Butyricimonas paravirosa DSM 105722 (=214-4 = JCM 18677 = CCUG 65563).</title>
        <authorList>
            <person name="Le Roy T."/>
            <person name="Cani P.D."/>
        </authorList>
    </citation>
    <scope>NUCLEOTIDE SEQUENCE [LARGE SCALE GENOMIC DNA]</scope>
    <source>
        <strain evidence="4 6">DSM 105722</strain>
    </source>
</reference>
<evidence type="ECO:0000313" key="4">
    <source>
        <dbReference type="EMBL" id="WOF13317.1"/>
    </source>
</evidence>
<feature type="domain" description="KilA-N DNA-binding" evidence="2">
    <location>
        <begin position="9"/>
        <end position="95"/>
    </location>
</feature>
<proteinExistence type="predicted"/>
<keyword evidence="1" id="KW-0175">Coiled coil</keyword>
<dbReference type="EMBL" id="JAATLI010000004">
    <property type="protein sequence ID" value="NJC17599.1"/>
    <property type="molecule type" value="Genomic_DNA"/>
</dbReference>
<sequence length="195" mass="22611">MANLQIIQSKIYEIRGQKVMLDFDLAELYSIETRVLKQAVRRNSARFEGEDFMFELTKEEISRSQIVILNKGRGSNIKYTPFAFTELGVAMLSSVLNSPTAIEINRGIMRAFVAMRQLIHISPVDNIGELKNELKELKEYIEDVFTDQNDINEDTRMQLELINQTLAELQTKDRGFKERKRIGYKLPGCEEEEKK</sequence>
<feature type="coiled-coil region" evidence="1">
    <location>
        <begin position="127"/>
        <end position="172"/>
    </location>
</feature>
<evidence type="ECO:0000313" key="3">
    <source>
        <dbReference type="EMBL" id="NJC17599.1"/>
    </source>
</evidence>